<evidence type="ECO:0000313" key="15">
    <source>
        <dbReference type="EMBL" id="PIU69303.1"/>
    </source>
</evidence>
<evidence type="ECO:0000256" key="1">
    <source>
        <dbReference type="ARBA" id="ARBA00001973"/>
    </source>
</evidence>
<proteinExistence type="inferred from homology"/>
<evidence type="ECO:0000256" key="10">
    <source>
        <dbReference type="ARBA" id="ARBA00031398"/>
    </source>
</evidence>
<gene>
    <name evidence="15" type="ORF">COS81_00475</name>
</gene>
<feature type="domain" description="Desulfoferrodoxin ferrous iron-binding" evidence="13">
    <location>
        <begin position="41"/>
        <end position="124"/>
    </location>
</feature>
<feature type="binding site" evidence="12">
    <location>
        <position position="29"/>
    </location>
    <ligand>
        <name>Fe cation</name>
        <dbReference type="ChEBI" id="CHEBI:24875"/>
        <label>1</label>
    </ligand>
</feature>
<dbReference type="Gene3D" id="2.60.40.730">
    <property type="entry name" value="SOR catalytic domain"/>
    <property type="match status" value="1"/>
</dbReference>
<feature type="binding site" evidence="12">
    <location>
        <position position="48"/>
    </location>
    <ligand>
        <name>Fe cation</name>
        <dbReference type="ChEBI" id="CHEBI:24875"/>
        <label>1</label>
    </ligand>
</feature>
<dbReference type="InterPro" id="IPR002742">
    <property type="entry name" value="Desulfoferrodoxin_Fe-bd_dom"/>
</dbReference>
<evidence type="ECO:0000256" key="4">
    <source>
        <dbReference type="ARBA" id="ARBA00014839"/>
    </source>
</evidence>
<accession>A0A2M7APL0</accession>
<dbReference type="PANTHER" id="PTHR36541">
    <property type="entry name" value="SUPEROXIDE REDUCTASE-RELATED"/>
    <property type="match status" value="1"/>
</dbReference>
<evidence type="ECO:0000256" key="9">
    <source>
        <dbReference type="ARBA" id="ARBA00024690"/>
    </source>
</evidence>
<evidence type="ECO:0000256" key="12">
    <source>
        <dbReference type="PIRSR" id="PIRSR604793-1"/>
    </source>
</evidence>
<dbReference type="InterPro" id="IPR004462">
    <property type="entry name" value="Desulfoferrodoxin_N"/>
</dbReference>
<dbReference type="InterPro" id="IPR036073">
    <property type="entry name" value="Desulfoferrodoxin_Fe-bd_dom_sf"/>
</dbReference>
<comment type="cofactor">
    <cofactor evidence="12">
        <name>Fe(3+)</name>
        <dbReference type="ChEBI" id="CHEBI:29034"/>
    </cofactor>
    <text evidence="12">Binds 1 Fe(3+) ion per subunit. The iron ion 1 is coordinated via 4 cysteine residues.</text>
</comment>
<keyword evidence="6 12" id="KW-0479">Metal-binding</keyword>
<dbReference type="NCBIfam" id="TIGR00320">
    <property type="entry name" value="dfx_rbo"/>
    <property type="match status" value="1"/>
</dbReference>
<feature type="domain" description="Desulfoferrodoxin N-terminal" evidence="14">
    <location>
        <begin position="2"/>
        <end position="36"/>
    </location>
</feature>
<dbReference type="EMBL" id="PEWD01000008">
    <property type="protein sequence ID" value="PIU69303.1"/>
    <property type="molecule type" value="Genomic_DNA"/>
</dbReference>
<dbReference type="InterPro" id="IPR004793">
    <property type="entry name" value="Desulfoferrodoxin_rbo"/>
</dbReference>
<comment type="caution">
    <text evidence="15">The sequence shown here is derived from an EMBL/GenBank/DDBJ whole genome shotgun (WGS) entry which is preliminary data.</text>
</comment>
<name>A0A2M7APL0_UNCKA</name>
<feature type="binding site" evidence="12">
    <location>
        <position position="116"/>
    </location>
    <ligand>
        <name>Fe cation</name>
        <dbReference type="ChEBI" id="CHEBI:24875"/>
        <label>2</label>
        <note>catalytic</note>
    </ligand>
</feature>
<dbReference type="PANTHER" id="PTHR36541:SF1">
    <property type="entry name" value="SUPEROXIDE REDUCTASE-RELATED"/>
    <property type="match status" value="1"/>
</dbReference>
<feature type="binding site" evidence="12">
    <location>
        <position position="28"/>
    </location>
    <ligand>
        <name>Fe cation</name>
        <dbReference type="ChEBI" id="CHEBI:24875"/>
        <label>1</label>
    </ligand>
</feature>
<dbReference type="NCBIfam" id="TIGR00319">
    <property type="entry name" value="desulf_FeS4"/>
    <property type="match status" value="1"/>
</dbReference>
<evidence type="ECO:0000256" key="8">
    <source>
        <dbReference type="ARBA" id="ARBA00023004"/>
    </source>
</evidence>
<dbReference type="InterPro" id="IPR038094">
    <property type="entry name" value="Desulfoferrodoxin_N_sf"/>
</dbReference>
<comment type="catalytic activity">
    <reaction evidence="11">
        <text>reduced [rubredoxin] + superoxide + 2 H(+) = oxidized [rubredoxin] + H2O2</text>
        <dbReference type="Rhea" id="RHEA:21324"/>
        <dbReference type="Rhea" id="RHEA-COMP:10302"/>
        <dbReference type="Rhea" id="RHEA-COMP:10303"/>
        <dbReference type="ChEBI" id="CHEBI:15378"/>
        <dbReference type="ChEBI" id="CHEBI:16240"/>
        <dbReference type="ChEBI" id="CHEBI:18421"/>
        <dbReference type="ChEBI" id="CHEBI:29033"/>
        <dbReference type="ChEBI" id="CHEBI:29034"/>
        <dbReference type="EC" id="1.15.1.2"/>
    </reaction>
</comment>
<sequence>MEKGQIYRCSICGNIVEVLHFGGGILVCCGKPMELLQAKTEDQGMEKHVPVIEEVEGGVKVKVGLLPHPMEEGHYIEWIAIWVDGKIDRQFLKPGDAPEAFFAVKAEDITKTLEYCNVHGLWKSR</sequence>
<evidence type="ECO:0000256" key="3">
    <source>
        <dbReference type="ARBA" id="ARBA00012679"/>
    </source>
</evidence>
<keyword evidence="5" id="KW-0813">Transport</keyword>
<dbReference type="Proteomes" id="UP000229916">
    <property type="component" value="Unassembled WGS sequence"/>
</dbReference>
<comment type="function">
    <text evidence="9">Catalyzes the one-electron reduction of superoxide anion radical to hydrogen peroxide at a nonheme ferrous iron center. Plays a fundamental role in case of oxidative stress via its superoxide detoxification activity.</text>
</comment>
<feature type="binding site" evidence="12">
    <location>
        <position position="74"/>
    </location>
    <ligand>
        <name>Fe cation</name>
        <dbReference type="ChEBI" id="CHEBI:24875"/>
        <label>1</label>
    </ligand>
</feature>
<dbReference type="GO" id="GO:0005506">
    <property type="term" value="F:iron ion binding"/>
    <property type="evidence" value="ECO:0007669"/>
    <property type="project" value="InterPro"/>
</dbReference>
<dbReference type="InterPro" id="IPR051233">
    <property type="entry name" value="Desulfoferrodoxin_SOR"/>
</dbReference>
<evidence type="ECO:0000259" key="13">
    <source>
        <dbReference type="Pfam" id="PF01880"/>
    </source>
</evidence>
<keyword evidence="8 12" id="KW-0408">Iron</keyword>
<evidence type="ECO:0000256" key="5">
    <source>
        <dbReference type="ARBA" id="ARBA00022448"/>
    </source>
</evidence>
<evidence type="ECO:0000313" key="16">
    <source>
        <dbReference type="Proteomes" id="UP000229916"/>
    </source>
</evidence>
<dbReference type="GO" id="GO:0019430">
    <property type="term" value="P:removal of superoxide radicals"/>
    <property type="evidence" value="ECO:0007669"/>
    <property type="project" value="InterPro"/>
</dbReference>
<organism evidence="15 16">
    <name type="scientific">candidate division WWE3 bacterium CG06_land_8_20_14_3_00_42_16</name>
    <dbReference type="NCBI Taxonomy" id="1975083"/>
    <lineage>
        <taxon>Bacteria</taxon>
        <taxon>Katanobacteria</taxon>
    </lineage>
</organism>
<evidence type="ECO:0000259" key="14">
    <source>
        <dbReference type="Pfam" id="PF06397"/>
    </source>
</evidence>
<feature type="binding site" evidence="12">
    <location>
        <position position="12"/>
    </location>
    <ligand>
        <name>Fe cation</name>
        <dbReference type="ChEBI" id="CHEBI:24875"/>
        <label>1</label>
    </ligand>
</feature>
<dbReference type="EC" id="1.15.1.2" evidence="3"/>
<dbReference type="Gene3D" id="2.20.28.100">
    <property type="entry name" value="Desulphoferrodoxin, N-terminal domain"/>
    <property type="match status" value="1"/>
</dbReference>
<keyword evidence="7" id="KW-0249">Electron transport</keyword>
<dbReference type="GO" id="GO:0050605">
    <property type="term" value="F:superoxide reductase activity"/>
    <property type="evidence" value="ECO:0007669"/>
    <property type="project" value="UniProtKB-EC"/>
</dbReference>
<protein>
    <recommendedName>
        <fullName evidence="4">Desulfoferrodoxin</fullName>
        <ecNumber evidence="3">1.15.1.2</ecNumber>
    </recommendedName>
    <alternativeName>
        <fullName evidence="10">Superoxide reductase</fullName>
    </alternativeName>
</protein>
<dbReference type="Pfam" id="PF06397">
    <property type="entry name" value="Desulfoferrod_N"/>
    <property type="match status" value="1"/>
</dbReference>
<dbReference type="SUPFAM" id="SSF57802">
    <property type="entry name" value="Rubredoxin-like"/>
    <property type="match status" value="1"/>
</dbReference>
<dbReference type="CDD" id="cd00974">
    <property type="entry name" value="DSRD"/>
    <property type="match status" value="1"/>
</dbReference>
<evidence type="ECO:0000256" key="7">
    <source>
        <dbReference type="ARBA" id="ARBA00022982"/>
    </source>
</evidence>
<reference evidence="16" key="1">
    <citation type="submission" date="2017-09" db="EMBL/GenBank/DDBJ databases">
        <title>Depth-based differentiation of microbial function through sediment-hosted aquifers and enrichment of novel symbionts in the deep terrestrial subsurface.</title>
        <authorList>
            <person name="Probst A.J."/>
            <person name="Ladd B."/>
            <person name="Jarett J.K."/>
            <person name="Geller-Mcgrath D.E."/>
            <person name="Sieber C.M.K."/>
            <person name="Emerson J.B."/>
            <person name="Anantharaman K."/>
            <person name="Thomas B.C."/>
            <person name="Malmstrom R."/>
            <person name="Stieglmeier M."/>
            <person name="Klingl A."/>
            <person name="Woyke T."/>
            <person name="Ryan C.M."/>
            <person name="Banfield J.F."/>
        </authorList>
    </citation>
    <scope>NUCLEOTIDE SEQUENCE [LARGE SCALE GENOMIC DNA]</scope>
</reference>
<feature type="binding site" evidence="12">
    <location>
        <position position="119"/>
    </location>
    <ligand>
        <name>Fe cation</name>
        <dbReference type="ChEBI" id="CHEBI:24875"/>
        <label>2</label>
        <note>catalytic</note>
    </ligand>
</feature>
<evidence type="ECO:0000256" key="11">
    <source>
        <dbReference type="ARBA" id="ARBA00047448"/>
    </source>
</evidence>
<dbReference type="AlphaFoldDB" id="A0A2M7APL0"/>
<dbReference type="Pfam" id="PF01880">
    <property type="entry name" value="Desulfoferrodox"/>
    <property type="match status" value="1"/>
</dbReference>
<evidence type="ECO:0000256" key="6">
    <source>
        <dbReference type="ARBA" id="ARBA00022723"/>
    </source>
</evidence>
<evidence type="ECO:0000256" key="2">
    <source>
        <dbReference type="ARBA" id="ARBA00005941"/>
    </source>
</evidence>
<comment type="cofactor">
    <cofactor evidence="1">
        <name>Cu(2+)</name>
        <dbReference type="ChEBI" id="CHEBI:29036"/>
    </cofactor>
</comment>
<dbReference type="NCBIfam" id="TIGR00332">
    <property type="entry name" value="neela_ferrous"/>
    <property type="match status" value="1"/>
</dbReference>
<feature type="binding site" evidence="12">
    <location>
        <position position="68"/>
    </location>
    <ligand>
        <name>Fe cation</name>
        <dbReference type="ChEBI" id="CHEBI:24875"/>
        <label>1</label>
    </ligand>
</feature>
<comment type="similarity">
    <text evidence="2">Belongs to the desulfoferrodoxin family.</text>
</comment>
<feature type="binding site" evidence="12">
    <location>
        <position position="9"/>
    </location>
    <ligand>
        <name>Fe cation</name>
        <dbReference type="ChEBI" id="CHEBI:24875"/>
        <label>1</label>
    </ligand>
</feature>
<dbReference type="SUPFAM" id="SSF49367">
    <property type="entry name" value="Superoxide reductase-like"/>
    <property type="match status" value="1"/>
</dbReference>
<comment type="cofactor">
    <cofactor evidence="12">
        <name>Fe(2+)</name>
        <dbReference type="ChEBI" id="CHEBI:29033"/>
    </cofactor>
    <text evidence="12">Binds 1 Fe(2+) ion per subunit. The iron ion 2 is coordinated via four histidines and one cysteine residue.</text>
</comment>